<feature type="compositionally biased region" description="Polar residues" evidence="1">
    <location>
        <begin position="177"/>
        <end position="188"/>
    </location>
</feature>
<feature type="compositionally biased region" description="Polar residues" evidence="1">
    <location>
        <begin position="516"/>
        <end position="527"/>
    </location>
</feature>
<proteinExistence type="predicted"/>
<name>A0AAD6HRI2_9EURO</name>
<accession>A0AAD6HRI2</accession>
<dbReference type="EMBL" id="JAQJAN010000004">
    <property type="protein sequence ID" value="KAJ5732611.1"/>
    <property type="molecule type" value="Genomic_DNA"/>
</dbReference>
<evidence type="ECO:0000313" key="3">
    <source>
        <dbReference type="Proteomes" id="UP001215712"/>
    </source>
</evidence>
<feature type="compositionally biased region" description="Low complexity" evidence="1">
    <location>
        <begin position="535"/>
        <end position="547"/>
    </location>
</feature>
<reference evidence="2" key="2">
    <citation type="submission" date="2023-01" db="EMBL/GenBank/DDBJ databases">
        <authorList>
            <person name="Petersen C."/>
        </authorList>
    </citation>
    <scope>NUCLEOTIDE SEQUENCE</scope>
    <source>
        <strain evidence="2">IBT 17514</strain>
    </source>
</reference>
<gene>
    <name evidence="2" type="ORF">N7493_004092</name>
</gene>
<sequence>MSTSAATQGPVEARSLSSITAIASNPPAYPRNPTHEKLDPLVLYIVRVPGSQEAINASLYYLHVATPEDDALLQEVEQQREEEAQRRREALEDDPSQREFARMNHVRRKPVGGAEAGQEHAPALDLDTTAPLLNPHSLPKRPVAMPQVSAENMSCSGTPVANVSPLPSPTYPHAGSVTGSASQSPVTQSPISRRPLPPVPPHEVPFGQKAAGDGCEPQLTRPNRWSAFAGEDQPVQGQEPWRSAHDALPTGRYSLDASKPPLPPRPTQVPDRSSRSPGQSPSRHKKMHQHPPSNAGFNITLIRRDPTSGTQWNVATISTPRRDHNIIDIDIATPGYNRFARSDEPLSLASLAANLPAGMMRTAAPPSLLVDQPREQQQPTGPRKFHRQLCVSKPFDESGASSSEFGNGLDSSSKLKSGYYVFNSPWNGTCTFSSSVNGRSLKCKHMVQGPSGGAAFPAGDIDPNPAVTVAEIRFNTPFQAANLRYHAAPRSTQHSHPFSPTSSSIPDPPTSDSSKRGSLSQFLNPNTYARPRAHSGPNSSSTPSSDPTRPPFNPAALLRRTSLRAGRFAHQQTNRFGHQPFHRRTRSGSTSSGGPDSDEERLDFSLARELAGGGMRGKSAKLGKLIIEDEGIKMLDLVVAACMAVWWRGYYH</sequence>
<organism evidence="2 3">
    <name type="scientific">Penicillium malachiteum</name>
    <dbReference type="NCBI Taxonomy" id="1324776"/>
    <lineage>
        <taxon>Eukaryota</taxon>
        <taxon>Fungi</taxon>
        <taxon>Dikarya</taxon>
        <taxon>Ascomycota</taxon>
        <taxon>Pezizomycotina</taxon>
        <taxon>Eurotiomycetes</taxon>
        <taxon>Eurotiomycetidae</taxon>
        <taxon>Eurotiales</taxon>
        <taxon>Aspergillaceae</taxon>
        <taxon>Penicillium</taxon>
    </lineage>
</organism>
<evidence type="ECO:0000256" key="1">
    <source>
        <dbReference type="SAM" id="MobiDB-lite"/>
    </source>
</evidence>
<comment type="caution">
    <text evidence="2">The sequence shown here is derived from an EMBL/GenBank/DDBJ whole genome shotgun (WGS) entry which is preliminary data.</text>
</comment>
<feature type="region of interest" description="Disordered" evidence="1">
    <location>
        <begin position="78"/>
        <end position="300"/>
    </location>
</feature>
<feature type="region of interest" description="Disordered" evidence="1">
    <location>
        <begin position="489"/>
        <end position="554"/>
    </location>
</feature>
<evidence type="ECO:0000313" key="2">
    <source>
        <dbReference type="EMBL" id="KAJ5732611.1"/>
    </source>
</evidence>
<keyword evidence="3" id="KW-1185">Reference proteome</keyword>
<feature type="region of interest" description="Disordered" evidence="1">
    <location>
        <begin position="571"/>
        <end position="600"/>
    </location>
</feature>
<feature type="compositionally biased region" description="Polar residues" evidence="1">
    <location>
        <begin position="149"/>
        <end position="161"/>
    </location>
</feature>
<dbReference type="AlphaFoldDB" id="A0AAD6HRI2"/>
<reference evidence="2" key="1">
    <citation type="journal article" date="2023" name="IMA Fungus">
        <title>Comparative genomic study of the Penicillium genus elucidates a diverse pangenome and 15 lateral gene transfer events.</title>
        <authorList>
            <person name="Petersen C."/>
            <person name="Sorensen T."/>
            <person name="Nielsen M.R."/>
            <person name="Sondergaard T.E."/>
            <person name="Sorensen J.L."/>
            <person name="Fitzpatrick D.A."/>
            <person name="Frisvad J.C."/>
            <person name="Nielsen K.L."/>
        </authorList>
    </citation>
    <scope>NUCLEOTIDE SEQUENCE</scope>
    <source>
        <strain evidence="2">IBT 17514</strain>
    </source>
</reference>
<protein>
    <submittedName>
        <fullName evidence="2">Uncharacterized protein</fullName>
    </submittedName>
</protein>
<dbReference type="Proteomes" id="UP001215712">
    <property type="component" value="Unassembled WGS sequence"/>
</dbReference>
<feature type="compositionally biased region" description="Basic and acidic residues" evidence="1">
    <location>
        <begin position="78"/>
        <end position="102"/>
    </location>
</feature>